<evidence type="ECO:0000259" key="3">
    <source>
        <dbReference type="PROSITE" id="PS50093"/>
    </source>
</evidence>
<feature type="signal peptide" evidence="2">
    <location>
        <begin position="1"/>
        <end position="20"/>
    </location>
</feature>
<evidence type="ECO:0000313" key="4">
    <source>
        <dbReference type="EMBL" id="BDG03335.1"/>
    </source>
</evidence>
<dbReference type="InterPro" id="IPR013783">
    <property type="entry name" value="Ig-like_fold"/>
</dbReference>
<keyword evidence="2" id="KW-0732">Signal</keyword>
<dbReference type="EMBL" id="AP025591">
    <property type="protein sequence ID" value="BDG03335.1"/>
    <property type="molecule type" value="Genomic_DNA"/>
</dbReference>
<feature type="region of interest" description="Disordered" evidence="1">
    <location>
        <begin position="597"/>
        <end position="617"/>
    </location>
</feature>
<dbReference type="InterPro" id="IPR035986">
    <property type="entry name" value="PKD_dom_sf"/>
</dbReference>
<feature type="chain" id="PRO_5046065579" description="PKD domain-containing protein" evidence="2">
    <location>
        <begin position="21"/>
        <end position="617"/>
    </location>
</feature>
<dbReference type="Pfam" id="PF18911">
    <property type="entry name" value="PKD_4"/>
    <property type="match status" value="1"/>
</dbReference>
<organism evidence="4 5">
    <name type="scientific">Anaeromyxobacter oryzae</name>
    <dbReference type="NCBI Taxonomy" id="2918170"/>
    <lineage>
        <taxon>Bacteria</taxon>
        <taxon>Pseudomonadati</taxon>
        <taxon>Myxococcota</taxon>
        <taxon>Myxococcia</taxon>
        <taxon>Myxococcales</taxon>
        <taxon>Cystobacterineae</taxon>
        <taxon>Anaeromyxobacteraceae</taxon>
        <taxon>Anaeromyxobacter</taxon>
    </lineage>
</organism>
<sequence length="617" mass="62448">MRTIRTVVASSMVAAVLAVAGCSGLGPTATSCTTDDACGASGRCLARTCVADGSPVASIAVPLAITTNRLVLFDGGASADPDPNDAIRSYAWTFAPDAAPCAPPVVADTGPVARVRFACAGRYSVSLVVRDEKGVASPPAVEAFDVGVSTDAPMLTAGADLALGHSCSDGRCTPAGDVALAATTTGAFLGPVTYHWTVEPPPDRALGPTRRLAFSPSADVPNPSVALESDDAALSGDWVFRVEARDAAGVIGTAVTRVSVTNRPPVVTADKLAPVPHVFDAASSRLTASGRVGSVTVTDPDGDPIPVRVVSWVHANDGGGVFEGEDLGSEVTFRVAVDYASPADAGFLIDGPALERAVRIAATDVNGGETVETRAVEISNRPPVLADPAPVQVQVDHSFDAAQGQYRATATLGRWSDPDGDPIWQADPTGDADCSALSLLVDGTSVAICSRAYAGVPAVHLFAGDHVVRSSVRDPWAIAAERPDVIVQIHDRAPVVTNTSGTAPVACTPDEVLCCREAPNGSCLVSPTATTATAFTFAPAVSDPDGDPVEVRFPLGVTPASVVCVAGACPAATAELAAMSTCGTEKPTATISFVASDGASSASGTHTETGSCVAASR</sequence>
<evidence type="ECO:0000256" key="1">
    <source>
        <dbReference type="SAM" id="MobiDB-lite"/>
    </source>
</evidence>
<dbReference type="PROSITE" id="PS51257">
    <property type="entry name" value="PROKAR_LIPOPROTEIN"/>
    <property type="match status" value="1"/>
</dbReference>
<dbReference type="SUPFAM" id="SSF49299">
    <property type="entry name" value="PKD domain"/>
    <property type="match status" value="1"/>
</dbReference>
<accession>A0ABM7WVA6</accession>
<feature type="compositionally biased region" description="Polar residues" evidence="1">
    <location>
        <begin position="597"/>
        <end position="610"/>
    </location>
</feature>
<feature type="domain" description="PKD" evidence="3">
    <location>
        <begin position="54"/>
        <end position="137"/>
    </location>
</feature>
<name>A0ABM7WVA6_9BACT</name>
<dbReference type="PROSITE" id="PS50093">
    <property type="entry name" value="PKD"/>
    <property type="match status" value="1"/>
</dbReference>
<dbReference type="Gene3D" id="2.60.40.10">
    <property type="entry name" value="Immunoglobulins"/>
    <property type="match status" value="1"/>
</dbReference>
<keyword evidence="5" id="KW-1185">Reference proteome</keyword>
<dbReference type="InterPro" id="IPR000601">
    <property type="entry name" value="PKD_dom"/>
</dbReference>
<dbReference type="Proteomes" id="UP001162891">
    <property type="component" value="Chromosome"/>
</dbReference>
<protein>
    <recommendedName>
        <fullName evidence="3">PKD domain-containing protein</fullName>
    </recommendedName>
</protein>
<evidence type="ECO:0000256" key="2">
    <source>
        <dbReference type="SAM" id="SignalP"/>
    </source>
</evidence>
<reference evidence="5" key="1">
    <citation type="journal article" date="2022" name="Int. J. Syst. Evol. Microbiol.">
        <title>Anaeromyxobacter oryzae sp. nov., Anaeromyxobacter diazotrophicus sp. nov. and Anaeromyxobacter paludicola sp. nov., isolated from paddy soils.</title>
        <authorList>
            <person name="Itoh H."/>
            <person name="Xu Z."/>
            <person name="Mise K."/>
            <person name="Masuda Y."/>
            <person name="Ushijima N."/>
            <person name="Hayakawa C."/>
            <person name="Shiratori Y."/>
            <person name="Senoo K."/>
        </authorList>
    </citation>
    <scope>NUCLEOTIDE SEQUENCE [LARGE SCALE GENOMIC DNA]</scope>
    <source>
        <strain evidence="5">Red232</strain>
    </source>
</reference>
<evidence type="ECO:0000313" key="5">
    <source>
        <dbReference type="Proteomes" id="UP001162891"/>
    </source>
</evidence>
<proteinExistence type="predicted"/>
<dbReference type="RefSeq" id="WP_248361257.1">
    <property type="nucleotide sequence ID" value="NZ_AP025591.1"/>
</dbReference>
<gene>
    <name evidence="4" type="ORF">AMOR_23310</name>
</gene>